<keyword evidence="2" id="KW-1185">Reference proteome</keyword>
<sequence>MEDSVRIYVPVSISYPALQGVLKNQLIGKYIPEQEAGDPYAQILDVGISGSSSGSNQVILRIRIRILRTMLKRDNVDLYVLATLGYDNTAQQLYVQQFHLTSRTNSTLFNTGLEVLVNKVAYNQIMSKARVNLKHIISGELQKANGMLQEGLQLKGIKLLGTVNEVRVQDITPLPDKVTLSVELKADVEAQVLDLTELLPAKQV</sequence>
<dbReference type="Proteomes" id="UP000198724">
    <property type="component" value="Unassembled WGS sequence"/>
</dbReference>
<dbReference type="OrthoDB" id="850247at2"/>
<evidence type="ECO:0008006" key="3">
    <source>
        <dbReference type="Google" id="ProtNLM"/>
    </source>
</evidence>
<dbReference type="Pfam" id="PF14356">
    <property type="entry name" value="DUF4403"/>
    <property type="match status" value="1"/>
</dbReference>
<evidence type="ECO:0000313" key="1">
    <source>
        <dbReference type="EMBL" id="SFH21942.1"/>
    </source>
</evidence>
<protein>
    <recommendedName>
        <fullName evidence="3">DUF4403 family protein</fullName>
    </recommendedName>
</protein>
<name>A0A1I2Y8J0_9BACT</name>
<dbReference type="InterPro" id="IPR025515">
    <property type="entry name" value="DUF4403"/>
</dbReference>
<dbReference type="RefSeq" id="WP_092104576.1">
    <property type="nucleotide sequence ID" value="NZ_FOOT01000007.1"/>
</dbReference>
<evidence type="ECO:0000313" key="2">
    <source>
        <dbReference type="Proteomes" id="UP000198724"/>
    </source>
</evidence>
<reference evidence="2" key="1">
    <citation type="submission" date="2016-10" db="EMBL/GenBank/DDBJ databases">
        <authorList>
            <person name="Varghese N."/>
            <person name="Submissions S."/>
        </authorList>
    </citation>
    <scope>NUCLEOTIDE SEQUENCE [LARGE SCALE GENOMIC DNA]</scope>
    <source>
        <strain evidence="2">LP51</strain>
    </source>
</reference>
<proteinExistence type="predicted"/>
<dbReference type="AlphaFoldDB" id="A0A1I2Y8J0"/>
<organism evidence="1 2">
    <name type="scientific">Pontibacter chinhatensis</name>
    <dbReference type="NCBI Taxonomy" id="1436961"/>
    <lineage>
        <taxon>Bacteria</taxon>
        <taxon>Pseudomonadati</taxon>
        <taxon>Bacteroidota</taxon>
        <taxon>Cytophagia</taxon>
        <taxon>Cytophagales</taxon>
        <taxon>Hymenobacteraceae</taxon>
        <taxon>Pontibacter</taxon>
    </lineage>
</organism>
<accession>A0A1I2Y8J0</accession>
<dbReference type="EMBL" id="FOOT01000007">
    <property type="protein sequence ID" value="SFH21942.1"/>
    <property type="molecule type" value="Genomic_DNA"/>
</dbReference>
<gene>
    <name evidence="1" type="ORF">SAMN05421739_107127</name>
</gene>